<organism evidence="2 3">
    <name type="scientific">Salinadaptatus halalkaliphilus</name>
    <dbReference type="NCBI Taxonomy" id="2419781"/>
    <lineage>
        <taxon>Archaea</taxon>
        <taxon>Methanobacteriati</taxon>
        <taxon>Methanobacteriota</taxon>
        <taxon>Stenosarchaea group</taxon>
        <taxon>Halobacteria</taxon>
        <taxon>Halobacteriales</taxon>
        <taxon>Natrialbaceae</taxon>
        <taxon>Salinadaptatus</taxon>
    </lineage>
</organism>
<comment type="caution">
    <text evidence="2">The sequence shown here is derived from an EMBL/GenBank/DDBJ whole genome shotgun (WGS) entry which is preliminary data.</text>
</comment>
<accession>A0A4S3TL67</accession>
<dbReference type="EMBL" id="RBZW01000048">
    <property type="protein sequence ID" value="THE63983.1"/>
    <property type="molecule type" value="Genomic_DNA"/>
</dbReference>
<dbReference type="AlphaFoldDB" id="A0A4S3TL67"/>
<proteinExistence type="predicted"/>
<dbReference type="PROSITE" id="PS51257">
    <property type="entry name" value="PROKAR_LIPOPROTEIN"/>
    <property type="match status" value="1"/>
</dbReference>
<name>A0A4S3TL67_9EURY</name>
<keyword evidence="3" id="KW-1185">Reference proteome</keyword>
<feature type="region of interest" description="Disordered" evidence="1">
    <location>
        <begin position="31"/>
        <end position="51"/>
    </location>
</feature>
<gene>
    <name evidence="2" type="ORF">D8Y22_15365</name>
</gene>
<dbReference type="OrthoDB" id="201973at2157"/>
<dbReference type="Proteomes" id="UP000318864">
    <property type="component" value="Unassembled WGS sequence"/>
</dbReference>
<sequence>MAGDDVRRRDYLKMAALGGGVTAIAGCSTVRDDEPSDVARGNGGPDPPEIPSLRLDTADFASVRQFDNENYERIHATRKRRAIETLLSDPTVNDYVSDWIGGFEAYEVLTNHLETISLQGPTGLDVQAEGFPDGEEAVFEVTATNRRTIYGLVDRHRDELVALETTDPIDVSWTVTQNPSQMAIGQLIHQTESVRNAFGDVTEYEWYPSWKGAAGGYAGIGQADLPHGAGSTAVMHVNDDGDLRIISAFIDGTDIENPEIVDVAVLENAVEFPLPELAETIEPAETSLLEVVPGVPTEQRPYYTANDGYHRVEPPEESFERDGWAVEWEPADTQGVTLSASYDGSPVFAAMNAPVTYTAYYLPPREGRNTLEWYFPDGDTVFNGDLLFWDIHGTVAGGPGMLGRLDFPARDRTPSGFQIKTHFHPSAVGQESVDFHSGIRFGPYNYDIAYEFYADGVFAPVFRRTGPGFTTKFVQQARENAETYGDSGSYVEPVLQHYISAQAIDITPGTEDGAAVELFDGDEWTTPEEEFYLEGEPGGVVRFRNPDGSETIDAVLDDDVEVVVVRRDESEIGPGESSAQRLVDEGTHSAFSHPAQYVDGRPIQGERLVVWLLMLGSTNQMPHPSGLTNFVTTNRLWLSGY</sequence>
<evidence type="ECO:0000313" key="3">
    <source>
        <dbReference type="Proteomes" id="UP000318864"/>
    </source>
</evidence>
<protein>
    <submittedName>
        <fullName evidence="2">Uncharacterized protein</fullName>
    </submittedName>
</protein>
<reference evidence="2 3" key="1">
    <citation type="submission" date="2018-10" db="EMBL/GenBank/DDBJ databases">
        <title>Natronolimnobius sp. XQ-INN 246 isolated from Inner Mongolia Autonomous Region of China.</title>
        <authorList>
            <person name="Xue Q."/>
        </authorList>
    </citation>
    <scope>NUCLEOTIDE SEQUENCE [LARGE SCALE GENOMIC DNA]</scope>
    <source>
        <strain evidence="2 3">XQ-INN 246</strain>
    </source>
</reference>
<dbReference type="RefSeq" id="WP_141465569.1">
    <property type="nucleotide sequence ID" value="NZ_RBZW01000048.1"/>
</dbReference>
<evidence type="ECO:0000256" key="1">
    <source>
        <dbReference type="SAM" id="MobiDB-lite"/>
    </source>
</evidence>
<evidence type="ECO:0000313" key="2">
    <source>
        <dbReference type="EMBL" id="THE63983.1"/>
    </source>
</evidence>